<evidence type="ECO:0000313" key="1">
    <source>
        <dbReference type="EMBL" id="MBB5717118.1"/>
    </source>
</evidence>
<comment type="caution">
    <text evidence="1">The sequence shown here is derived from an EMBL/GenBank/DDBJ whole genome shotgun (WGS) entry which is preliminary data.</text>
</comment>
<gene>
    <name evidence="1" type="ORF">FHR23_000025</name>
</gene>
<dbReference type="Proteomes" id="UP000554342">
    <property type="component" value="Unassembled WGS sequence"/>
</dbReference>
<proteinExistence type="predicted"/>
<keyword evidence="2" id="KW-1185">Reference proteome</keyword>
<protein>
    <submittedName>
        <fullName evidence="1">Regulator of CtrA degradation</fullName>
    </submittedName>
</protein>
<dbReference type="Pfam" id="PF07323">
    <property type="entry name" value="DUF1465"/>
    <property type="match status" value="1"/>
</dbReference>
<reference evidence="1 2" key="1">
    <citation type="submission" date="2020-08" db="EMBL/GenBank/DDBJ databases">
        <title>Genomic Encyclopedia of Type Strains, Phase IV (KMG-IV): sequencing the most valuable type-strain genomes for metagenomic binning, comparative biology and taxonomic classification.</title>
        <authorList>
            <person name="Goeker M."/>
        </authorList>
    </citation>
    <scope>NUCLEOTIDE SEQUENCE [LARGE SCALE GENOMIC DNA]</scope>
    <source>
        <strain evidence="1 2">DSM 27203</strain>
    </source>
</reference>
<dbReference type="InterPro" id="IPR010848">
    <property type="entry name" value="DUF1465"/>
</dbReference>
<dbReference type="AlphaFoldDB" id="A0A840YU09"/>
<accession>A0A840YU09</accession>
<dbReference type="EMBL" id="JACIJI010000001">
    <property type="protein sequence ID" value="MBB5717118.1"/>
    <property type="molecule type" value="Genomic_DNA"/>
</dbReference>
<dbReference type="InterPro" id="IPR038301">
    <property type="entry name" value="AraC-like_sf"/>
</dbReference>
<dbReference type="Gene3D" id="1.10.8.930">
    <property type="entry name" value="Protein of unknown function DUF1465"/>
    <property type="match status" value="1"/>
</dbReference>
<name>A0A840YU09_9SPHN</name>
<organism evidence="1 2">
    <name type="scientific">Stakelama sediminis</name>
    <dbReference type="NCBI Taxonomy" id="463200"/>
    <lineage>
        <taxon>Bacteria</taxon>
        <taxon>Pseudomonadati</taxon>
        <taxon>Pseudomonadota</taxon>
        <taxon>Alphaproteobacteria</taxon>
        <taxon>Sphingomonadales</taxon>
        <taxon>Sphingomonadaceae</taxon>
        <taxon>Stakelama</taxon>
    </lineage>
</organism>
<sequence>MKQRDEPLKFPVPDASRFWHPVSMNHVMPARIHHHLIDTLYVEAMLLADEARGYFDAVGKSERDGLDALRRVSFSCESLKVTTRLMHIIAWLLTQRAVMTGELEPRDALDPSRRLGTAPESDMEVVHAMPETAQQLIHSSMDLHRRVARLDQAQAGEVAVESPARTMLARLNHAL</sequence>
<evidence type="ECO:0000313" key="2">
    <source>
        <dbReference type="Proteomes" id="UP000554342"/>
    </source>
</evidence>